<reference evidence="4" key="2">
    <citation type="submission" date="2009-11" db="EMBL/GenBank/DDBJ databases">
        <title>The Genome Sequence of Allomyces macrogynus strain ATCC 38327.</title>
        <authorList>
            <consortium name="The Broad Institute Genome Sequencing Platform"/>
            <person name="Russ C."/>
            <person name="Cuomo C."/>
            <person name="Shea T."/>
            <person name="Young S.K."/>
            <person name="Zeng Q."/>
            <person name="Koehrsen M."/>
            <person name="Haas B."/>
            <person name="Borodovsky M."/>
            <person name="Guigo R."/>
            <person name="Alvarado L."/>
            <person name="Berlin A."/>
            <person name="Borenstein D."/>
            <person name="Chen Z."/>
            <person name="Engels R."/>
            <person name="Freedman E."/>
            <person name="Gellesch M."/>
            <person name="Goldberg J."/>
            <person name="Griggs A."/>
            <person name="Gujja S."/>
            <person name="Heiman D."/>
            <person name="Hepburn T."/>
            <person name="Howarth C."/>
            <person name="Jen D."/>
            <person name="Larson L."/>
            <person name="Lewis B."/>
            <person name="Mehta T."/>
            <person name="Park D."/>
            <person name="Pearson M."/>
            <person name="Roberts A."/>
            <person name="Saif S."/>
            <person name="Shenoy N."/>
            <person name="Sisk P."/>
            <person name="Stolte C."/>
            <person name="Sykes S."/>
            <person name="Walk T."/>
            <person name="White J."/>
            <person name="Yandava C."/>
            <person name="Burger G."/>
            <person name="Gray M.W."/>
            <person name="Holland P.W.H."/>
            <person name="King N."/>
            <person name="Lang F.B.F."/>
            <person name="Roger A.J."/>
            <person name="Ruiz-Trillo I."/>
            <person name="Lander E."/>
            <person name="Nusbaum C."/>
        </authorList>
    </citation>
    <scope>NUCLEOTIDE SEQUENCE [LARGE SCALE GENOMIC DNA]</scope>
    <source>
        <strain evidence="4">ATCC 38327</strain>
    </source>
</reference>
<reference evidence="2 4" key="1">
    <citation type="submission" date="2009-11" db="EMBL/GenBank/DDBJ databases">
        <title>Annotation of Allomyces macrogynus ATCC 38327.</title>
        <authorList>
            <consortium name="The Broad Institute Genome Sequencing Platform"/>
            <person name="Russ C."/>
            <person name="Cuomo C."/>
            <person name="Burger G."/>
            <person name="Gray M.W."/>
            <person name="Holland P.W.H."/>
            <person name="King N."/>
            <person name="Lang F.B.F."/>
            <person name="Roger A.J."/>
            <person name="Ruiz-Trillo I."/>
            <person name="Young S.K."/>
            <person name="Zeng Q."/>
            <person name="Gargeya S."/>
            <person name="Fitzgerald M."/>
            <person name="Haas B."/>
            <person name="Abouelleil A."/>
            <person name="Alvarado L."/>
            <person name="Arachchi H.M."/>
            <person name="Berlin A."/>
            <person name="Chapman S.B."/>
            <person name="Gearin G."/>
            <person name="Goldberg J."/>
            <person name="Griggs A."/>
            <person name="Gujja S."/>
            <person name="Hansen M."/>
            <person name="Heiman D."/>
            <person name="Howarth C."/>
            <person name="Larimer J."/>
            <person name="Lui A."/>
            <person name="MacDonald P.J.P."/>
            <person name="McCowen C."/>
            <person name="Montmayeur A."/>
            <person name="Murphy C."/>
            <person name="Neiman D."/>
            <person name="Pearson M."/>
            <person name="Priest M."/>
            <person name="Roberts A."/>
            <person name="Saif S."/>
            <person name="Shea T."/>
            <person name="Sisk P."/>
            <person name="Stolte C."/>
            <person name="Sykes S."/>
            <person name="Wortman J."/>
            <person name="Nusbaum C."/>
            <person name="Birren B."/>
        </authorList>
    </citation>
    <scope>NUCLEOTIDE SEQUENCE [LARGE SCALE GENOMIC DNA]</scope>
    <source>
        <strain evidence="2 4">ATCC 38327</strain>
    </source>
</reference>
<evidence type="ECO:0000313" key="4">
    <source>
        <dbReference type="Proteomes" id="UP000054350"/>
    </source>
</evidence>
<keyword evidence="4" id="KW-1185">Reference proteome</keyword>
<accession>A0A0L0SJ43</accession>
<evidence type="ECO:0000256" key="1">
    <source>
        <dbReference type="SAM" id="Coils"/>
    </source>
</evidence>
<dbReference type="OrthoDB" id="2329734at2759"/>
<dbReference type="EMBL" id="GG745348">
    <property type="protein sequence ID" value="KNE65796.1"/>
    <property type="molecule type" value="Genomic_DNA"/>
</dbReference>
<keyword evidence="1" id="KW-0175">Coiled coil</keyword>
<evidence type="ECO:0008006" key="5">
    <source>
        <dbReference type="Google" id="ProtNLM"/>
    </source>
</evidence>
<dbReference type="Gene3D" id="6.10.140.1230">
    <property type="match status" value="1"/>
</dbReference>
<protein>
    <recommendedName>
        <fullName evidence="5">Charged multivesicular body protein 3</fullName>
    </recommendedName>
</protein>
<dbReference type="STRING" id="578462.A0A0L0SJ43"/>
<proteinExistence type="predicted"/>
<evidence type="ECO:0000313" key="3">
    <source>
        <dbReference type="EMBL" id="KNE65796.1"/>
    </source>
</evidence>
<dbReference type="PANTHER" id="PTHR10476">
    <property type="entry name" value="CHARGED MULTIVESICULAR BODY PROTEIN"/>
    <property type="match status" value="1"/>
</dbReference>
<dbReference type="OMA" id="KILWEVT"/>
<dbReference type="VEuPathDB" id="FungiDB:AMAG_07730"/>
<name>A0A0L0SJ43_ALLM3</name>
<gene>
    <name evidence="2" type="ORF">AMAG_07730</name>
    <name evidence="3" type="ORF">AMAG_09771</name>
</gene>
<dbReference type="VEuPathDB" id="FungiDB:AMAG_09771"/>
<evidence type="ECO:0000313" key="2">
    <source>
        <dbReference type="EMBL" id="KNE62518.1"/>
    </source>
</evidence>
<dbReference type="Pfam" id="PF03357">
    <property type="entry name" value="Snf7"/>
    <property type="match status" value="1"/>
</dbReference>
<organism evidence="2 4">
    <name type="scientific">Allomyces macrogynus (strain ATCC 38327)</name>
    <name type="common">Allomyces javanicus var. macrogynus</name>
    <dbReference type="NCBI Taxonomy" id="578462"/>
    <lineage>
        <taxon>Eukaryota</taxon>
        <taxon>Fungi</taxon>
        <taxon>Fungi incertae sedis</taxon>
        <taxon>Blastocladiomycota</taxon>
        <taxon>Blastocladiomycetes</taxon>
        <taxon>Blastocladiales</taxon>
        <taxon>Blastocladiaceae</taxon>
        <taxon>Allomyces</taxon>
    </lineage>
</organism>
<dbReference type="eggNOG" id="KOG3229">
    <property type="taxonomic scope" value="Eukaryota"/>
</dbReference>
<dbReference type="EMBL" id="GG745340">
    <property type="protein sequence ID" value="KNE62518.1"/>
    <property type="molecule type" value="Genomic_DNA"/>
</dbReference>
<feature type="coiled-coil region" evidence="1">
    <location>
        <begin position="18"/>
        <end position="45"/>
    </location>
</feature>
<dbReference type="InterPro" id="IPR005024">
    <property type="entry name" value="Snf7_fam"/>
</dbReference>
<dbReference type="GO" id="GO:0007034">
    <property type="term" value="P:vacuolar transport"/>
    <property type="evidence" value="ECO:0007669"/>
    <property type="project" value="InterPro"/>
</dbReference>
<sequence length="213" mass="24055">MSAFIKNMLGIQSPEEQVKKWRQSIRAQERQMDRQIRTIQVEETKVKRSLQLAAKKGDKAVCKTLAKEIVRTRKVIQRLHTSKAQLNSVSMQLGHQLATLKVAGSLQKSTEIMKVVNRLVKLPEISAQMQEMSREMMKAGIIEEMIDDTITGLDEEDLEDEAEEEVEKVLFEVTDGLLGQGGKVGAELNAPVEEEVKEDPELLSRLNKLRMAS</sequence>
<dbReference type="AlphaFoldDB" id="A0A0L0SJ43"/>
<dbReference type="Proteomes" id="UP000054350">
    <property type="component" value="Unassembled WGS sequence"/>
</dbReference>